<gene>
    <name evidence="7" type="ORF">CTEN210_12564</name>
</gene>
<dbReference type="Pfam" id="PF01416">
    <property type="entry name" value="PseudoU_synth_1"/>
    <property type="match status" value="1"/>
</dbReference>
<dbReference type="InterPro" id="IPR020103">
    <property type="entry name" value="PsdUridine_synth_cat_dom_sf"/>
</dbReference>
<evidence type="ECO:0000256" key="2">
    <source>
        <dbReference type="ARBA" id="ARBA00022694"/>
    </source>
</evidence>
<keyword evidence="3 4" id="KW-0413">Isomerase</keyword>
<dbReference type="PANTHER" id="PTHR11142:SF0">
    <property type="entry name" value="TRNA PSEUDOURIDINE SYNTHASE-LIKE 1"/>
    <property type="match status" value="1"/>
</dbReference>
<evidence type="ECO:0000259" key="6">
    <source>
        <dbReference type="Pfam" id="PF01416"/>
    </source>
</evidence>
<accession>A0AAD3HAL6</accession>
<feature type="domain" description="Pseudouridine synthase I TruA alpha/beta" evidence="6">
    <location>
        <begin position="253"/>
        <end position="369"/>
    </location>
</feature>
<proteinExistence type="inferred from homology"/>
<dbReference type="InterPro" id="IPR020095">
    <property type="entry name" value="PsdUridine_synth_TruA_C"/>
</dbReference>
<dbReference type="GO" id="GO:0031119">
    <property type="term" value="P:tRNA pseudouridine synthesis"/>
    <property type="evidence" value="ECO:0007669"/>
    <property type="project" value="TreeGrafter"/>
</dbReference>
<dbReference type="InterPro" id="IPR020097">
    <property type="entry name" value="PsdUridine_synth_TruA_a/b_dom"/>
</dbReference>
<evidence type="ECO:0000313" key="8">
    <source>
        <dbReference type="Proteomes" id="UP001054902"/>
    </source>
</evidence>
<keyword evidence="8" id="KW-1185">Reference proteome</keyword>
<keyword evidence="5" id="KW-0732">Signal</keyword>
<dbReference type="Proteomes" id="UP001054902">
    <property type="component" value="Unassembled WGS sequence"/>
</dbReference>
<dbReference type="Gene3D" id="3.30.70.660">
    <property type="entry name" value="Pseudouridine synthase I, catalytic domain, C-terminal subdomain"/>
    <property type="match status" value="1"/>
</dbReference>
<comment type="similarity">
    <text evidence="1 4">Belongs to the tRNA pseudouridine synthase TruA family.</text>
</comment>
<dbReference type="Gene3D" id="3.30.70.580">
    <property type="entry name" value="Pseudouridine synthase I, catalytic domain, N-terminal subdomain"/>
    <property type="match status" value="1"/>
</dbReference>
<dbReference type="InterPro" id="IPR001406">
    <property type="entry name" value="PsdUridine_synth_TruA"/>
</dbReference>
<comment type="catalytic activity">
    <reaction evidence="4">
        <text>uridine(38/39/40) in tRNA = pseudouridine(38/39/40) in tRNA</text>
        <dbReference type="Rhea" id="RHEA:22376"/>
        <dbReference type="Rhea" id="RHEA-COMP:10085"/>
        <dbReference type="Rhea" id="RHEA-COMP:10087"/>
        <dbReference type="ChEBI" id="CHEBI:65314"/>
        <dbReference type="ChEBI" id="CHEBI:65315"/>
        <dbReference type="EC" id="5.4.99.12"/>
    </reaction>
</comment>
<dbReference type="EC" id="5.4.99.12" evidence="4"/>
<feature type="chain" id="PRO_5042198082" description="tRNA pseudouridine synthase" evidence="5">
    <location>
        <begin position="21"/>
        <end position="375"/>
    </location>
</feature>
<name>A0AAD3HAL6_9STRA</name>
<organism evidence="7 8">
    <name type="scientific">Chaetoceros tenuissimus</name>
    <dbReference type="NCBI Taxonomy" id="426638"/>
    <lineage>
        <taxon>Eukaryota</taxon>
        <taxon>Sar</taxon>
        <taxon>Stramenopiles</taxon>
        <taxon>Ochrophyta</taxon>
        <taxon>Bacillariophyta</taxon>
        <taxon>Coscinodiscophyceae</taxon>
        <taxon>Chaetocerotophycidae</taxon>
        <taxon>Chaetocerotales</taxon>
        <taxon>Chaetocerotaceae</taxon>
        <taxon>Chaetoceros</taxon>
    </lineage>
</organism>
<dbReference type="AlphaFoldDB" id="A0AAD3HAL6"/>
<dbReference type="InterPro" id="IPR020094">
    <property type="entry name" value="TruA/RsuA/RluB/E/F_N"/>
</dbReference>
<dbReference type="GO" id="GO:0003723">
    <property type="term" value="F:RNA binding"/>
    <property type="evidence" value="ECO:0007669"/>
    <property type="project" value="InterPro"/>
</dbReference>
<dbReference type="PANTHER" id="PTHR11142">
    <property type="entry name" value="PSEUDOURIDYLATE SYNTHASE"/>
    <property type="match status" value="1"/>
</dbReference>
<sequence length="375" mass="43240">MYMAIFFIVQSLILVKHVSSFSTPSLSNFQGTINYYRRFSPSAHYVSDGDDTEIDTNDYSYEINDEDIESSMEQNEKIRFRARAAYDGSGFRGWQVQAKGRTCQGELENVLSTRFNRTVKIVGAGRTDASVHARGQAFHFDVYCNEIVTKGNIDESLSNTQNFCKQLQKSLNSMLKDDIRIYNVMECPPPVEVTHQDGSVRTHKWHVIYNSEKKLYVYRISLRPKAVAVDPLERYRRVHMDGDIDPHNLQRILRHYEGTHDFRAFSGAIEANMKKDGVEHKDTVRTVYSCDLIDEGEGNYRIEIYLKGALYKMVRNMVGTAIDVAKGRFDEEKMLVMLHQKKEEQLVRKDNKCKPAPGEGLTLEKVYFEDDGFLF</sequence>
<dbReference type="CDD" id="cd02570">
    <property type="entry name" value="PseudoU_synth_EcTruA"/>
    <property type="match status" value="1"/>
</dbReference>
<feature type="signal peptide" evidence="5">
    <location>
        <begin position="1"/>
        <end position="20"/>
    </location>
</feature>
<evidence type="ECO:0000256" key="4">
    <source>
        <dbReference type="RuleBase" id="RU003792"/>
    </source>
</evidence>
<dbReference type="EMBL" id="BLLK01000051">
    <property type="protein sequence ID" value="GFH56088.1"/>
    <property type="molecule type" value="Genomic_DNA"/>
</dbReference>
<dbReference type="SUPFAM" id="SSF55120">
    <property type="entry name" value="Pseudouridine synthase"/>
    <property type="match status" value="1"/>
</dbReference>
<evidence type="ECO:0000313" key="7">
    <source>
        <dbReference type="EMBL" id="GFH56088.1"/>
    </source>
</evidence>
<reference evidence="7 8" key="1">
    <citation type="journal article" date="2021" name="Sci. Rep.">
        <title>The genome of the diatom Chaetoceros tenuissimus carries an ancient integrated fragment of an extant virus.</title>
        <authorList>
            <person name="Hongo Y."/>
            <person name="Kimura K."/>
            <person name="Takaki Y."/>
            <person name="Yoshida Y."/>
            <person name="Baba S."/>
            <person name="Kobayashi G."/>
            <person name="Nagasaki K."/>
            <person name="Hano T."/>
            <person name="Tomaru Y."/>
        </authorList>
    </citation>
    <scope>NUCLEOTIDE SEQUENCE [LARGE SCALE GENOMIC DNA]</scope>
    <source>
        <strain evidence="7 8">NIES-3715</strain>
    </source>
</reference>
<evidence type="ECO:0000256" key="1">
    <source>
        <dbReference type="ARBA" id="ARBA00009375"/>
    </source>
</evidence>
<comment type="caution">
    <text evidence="7">The sequence shown here is derived from an EMBL/GenBank/DDBJ whole genome shotgun (WGS) entry which is preliminary data.</text>
</comment>
<evidence type="ECO:0000256" key="5">
    <source>
        <dbReference type="SAM" id="SignalP"/>
    </source>
</evidence>
<protein>
    <recommendedName>
        <fullName evidence="4">tRNA pseudouridine synthase</fullName>
        <ecNumber evidence="4">5.4.99.12</ecNumber>
    </recommendedName>
</protein>
<keyword evidence="2 4" id="KW-0819">tRNA processing</keyword>
<evidence type="ECO:0000256" key="3">
    <source>
        <dbReference type="ARBA" id="ARBA00023235"/>
    </source>
</evidence>
<dbReference type="HAMAP" id="MF_00171">
    <property type="entry name" value="TruA"/>
    <property type="match status" value="1"/>
</dbReference>
<dbReference type="GO" id="GO:0160147">
    <property type="term" value="F:tRNA pseudouridine(38-40) synthase activity"/>
    <property type="evidence" value="ECO:0007669"/>
    <property type="project" value="UniProtKB-EC"/>
</dbReference>